<sequence>MYPRLKVRAYEQEDCLSQRDVRKAGLLSIITTESPSIEAQAGSGSPPDFVAKEIEIRSPPSIARIMKTYLQDSTIPSISPSKGTVKNKKLVKENAKPNINRACNSVPRPRAVLSSPDNDGMIGSRNKLIHERCSTLKVRKTGDGISVRSKLTPSDDVIKAEMTLNLKNNLAKSPESEKAFKNRKIQEPLVRSQKRRHGIGK</sequence>
<dbReference type="InParanoid" id="A0A6P4BEA7"/>
<dbReference type="PANTHER" id="PTHR38932:SF2">
    <property type="entry name" value="DUF3741 DOMAIN-CONTAINING PROTEIN"/>
    <property type="match status" value="1"/>
</dbReference>
<name>A0A6P4BEA7_ZIZJJ</name>
<feature type="compositionally biased region" description="Basic and acidic residues" evidence="1">
    <location>
        <begin position="174"/>
        <end position="186"/>
    </location>
</feature>
<evidence type="ECO:0000313" key="3">
    <source>
        <dbReference type="RefSeq" id="XP_015901152.3"/>
    </source>
</evidence>
<reference evidence="3" key="1">
    <citation type="submission" date="2025-08" db="UniProtKB">
        <authorList>
            <consortium name="RefSeq"/>
        </authorList>
    </citation>
    <scope>IDENTIFICATION</scope>
    <source>
        <tissue evidence="3">Seedling</tissue>
    </source>
</reference>
<dbReference type="AlphaFoldDB" id="A0A6P4BEA7"/>
<feature type="compositionally biased region" description="Basic residues" evidence="1">
    <location>
        <begin position="192"/>
        <end position="201"/>
    </location>
</feature>
<dbReference type="GeneID" id="107434227"/>
<gene>
    <name evidence="3" type="primary">LOC107434227</name>
</gene>
<feature type="region of interest" description="Disordered" evidence="1">
    <location>
        <begin position="173"/>
        <end position="201"/>
    </location>
</feature>
<proteinExistence type="predicted"/>
<dbReference type="KEGG" id="zju:107434227"/>
<keyword evidence="2" id="KW-1185">Reference proteome</keyword>
<dbReference type="Proteomes" id="UP001652623">
    <property type="component" value="Chromosome 9"/>
</dbReference>
<organism evidence="2 3">
    <name type="scientific">Ziziphus jujuba</name>
    <name type="common">Chinese jujube</name>
    <name type="synonym">Ziziphus sativa</name>
    <dbReference type="NCBI Taxonomy" id="326968"/>
    <lineage>
        <taxon>Eukaryota</taxon>
        <taxon>Viridiplantae</taxon>
        <taxon>Streptophyta</taxon>
        <taxon>Embryophyta</taxon>
        <taxon>Tracheophyta</taxon>
        <taxon>Spermatophyta</taxon>
        <taxon>Magnoliopsida</taxon>
        <taxon>eudicotyledons</taxon>
        <taxon>Gunneridae</taxon>
        <taxon>Pentapetalae</taxon>
        <taxon>rosids</taxon>
        <taxon>fabids</taxon>
        <taxon>Rosales</taxon>
        <taxon>Rhamnaceae</taxon>
        <taxon>Paliureae</taxon>
        <taxon>Ziziphus</taxon>
    </lineage>
</organism>
<evidence type="ECO:0000313" key="2">
    <source>
        <dbReference type="Proteomes" id="UP001652623"/>
    </source>
</evidence>
<dbReference type="PANTHER" id="PTHR38932">
    <property type="entry name" value="BNAC03G64660D PROTEIN"/>
    <property type="match status" value="1"/>
</dbReference>
<dbReference type="RefSeq" id="XP_015901152.3">
    <property type="nucleotide sequence ID" value="XM_016045666.4"/>
</dbReference>
<accession>A0A6P4BEA7</accession>
<evidence type="ECO:0000256" key="1">
    <source>
        <dbReference type="SAM" id="MobiDB-lite"/>
    </source>
</evidence>
<protein>
    <submittedName>
        <fullName evidence="3">Uncharacterized protein LOC107434227</fullName>
    </submittedName>
</protein>